<proteinExistence type="predicted"/>
<gene>
    <name evidence="1" type="ORF">NDU88_002510</name>
</gene>
<protein>
    <submittedName>
        <fullName evidence="1">Uncharacterized protein</fullName>
    </submittedName>
</protein>
<accession>A0AAV7T2M2</accession>
<dbReference type="EMBL" id="JANPWB010000007">
    <property type="protein sequence ID" value="KAJ1170637.1"/>
    <property type="molecule type" value="Genomic_DNA"/>
</dbReference>
<evidence type="ECO:0000313" key="1">
    <source>
        <dbReference type="EMBL" id="KAJ1170637.1"/>
    </source>
</evidence>
<sequence length="89" mass="9421">MLLRHHRRLTIHHHAYECIIIGVAGYGRRGREDGAALTLPPTASMAARLRVSLLFGGMPAAATGGLPLTSGTVCGGASRQKQNDHHSVV</sequence>
<reference evidence="1" key="1">
    <citation type="journal article" date="2022" name="bioRxiv">
        <title>Sequencing and chromosome-scale assembly of the giantPleurodeles waltlgenome.</title>
        <authorList>
            <person name="Brown T."/>
            <person name="Elewa A."/>
            <person name="Iarovenko S."/>
            <person name="Subramanian E."/>
            <person name="Araus A.J."/>
            <person name="Petzold A."/>
            <person name="Susuki M."/>
            <person name="Suzuki K.-i.T."/>
            <person name="Hayashi T."/>
            <person name="Toyoda A."/>
            <person name="Oliveira C."/>
            <person name="Osipova E."/>
            <person name="Leigh N.D."/>
            <person name="Simon A."/>
            <person name="Yun M.H."/>
        </authorList>
    </citation>
    <scope>NUCLEOTIDE SEQUENCE</scope>
    <source>
        <strain evidence="1">20211129_DDA</strain>
        <tissue evidence="1">Liver</tissue>
    </source>
</reference>
<keyword evidence="2" id="KW-1185">Reference proteome</keyword>
<dbReference type="Proteomes" id="UP001066276">
    <property type="component" value="Chromosome 4_1"/>
</dbReference>
<name>A0AAV7T2M2_PLEWA</name>
<comment type="caution">
    <text evidence="1">The sequence shown here is derived from an EMBL/GenBank/DDBJ whole genome shotgun (WGS) entry which is preliminary data.</text>
</comment>
<dbReference type="AlphaFoldDB" id="A0AAV7T2M2"/>
<organism evidence="1 2">
    <name type="scientific">Pleurodeles waltl</name>
    <name type="common">Iberian ribbed newt</name>
    <dbReference type="NCBI Taxonomy" id="8319"/>
    <lineage>
        <taxon>Eukaryota</taxon>
        <taxon>Metazoa</taxon>
        <taxon>Chordata</taxon>
        <taxon>Craniata</taxon>
        <taxon>Vertebrata</taxon>
        <taxon>Euteleostomi</taxon>
        <taxon>Amphibia</taxon>
        <taxon>Batrachia</taxon>
        <taxon>Caudata</taxon>
        <taxon>Salamandroidea</taxon>
        <taxon>Salamandridae</taxon>
        <taxon>Pleurodelinae</taxon>
        <taxon>Pleurodeles</taxon>
    </lineage>
</organism>
<evidence type="ECO:0000313" key="2">
    <source>
        <dbReference type="Proteomes" id="UP001066276"/>
    </source>
</evidence>